<gene>
    <name evidence="2" type="ORF">METZ01_LOCUS295897</name>
</gene>
<dbReference type="SUPFAM" id="SSF52833">
    <property type="entry name" value="Thioredoxin-like"/>
    <property type="match status" value="1"/>
</dbReference>
<protein>
    <recommendedName>
        <fullName evidence="1">DSBA-like thioredoxin domain-containing protein</fullName>
    </recommendedName>
</protein>
<dbReference type="Pfam" id="PF01323">
    <property type="entry name" value="DSBA"/>
    <property type="match status" value="1"/>
</dbReference>
<sequence>MPGIFRKDWIPHAKAYFTAEKLDVLNKIHSSLFTAIHKHRKQIYDDTSIMKFFLEHDVDKQKFKKTYVSDEIDTKIKQAYVMGQRYKITGVPAIIVNGKYMVSGSTAGSFENVTKVIDMLIEKERGD</sequence>
<proteinExistence type="predicted"/>
<name>A0A382M2E4_9ZZZZ</name>
<dbReference type="GO" id="GO:0016491">
    <property type="term" value="F:oxidoreductase activity"/>
    <property type="evidence" value="ECO:0007669"/>
    <property type="project" value="InterPro"/>
</dbReference>
<dbReference type="InterPro" id="IPR050824">
    <property type="entry name" value="Thiol_disulfide_DsbA"/>
</dbReference>
<dbReference type="Gene3D" id="3.40.30.10">
    <property type="entry name" value="Glutaredoxin"/>
    <property type="match status" value="1"/>
</dbReference>
<dbReference type="AlphaFoldDB" id="A0A382M2E4"/>
<dbReference type="EMBL" id="UINC01090791">
    <property type="protein sequence ID" value="SVC43043.1"/>
    <property type="molecule type" value="Genomic_DNA"/>
</dbReference>
<accession>A0A382M2E4</accession>
<reference evidence="2" key="1">
    <citation type="submission" date="2018-05" db="EMBL/GenBank/DDBJ databases">
        <authorList>
            <person name="Lanie J.A."/>
            <person name="Ng W.-L."/>
            <person name="Kazmierczak K.M."/>
            <person name="Andrzejewski T.M."/>
            <person name="Davidsen T.M."/>
            <person name="Wayne K.J."/>
            <person name="Tettelin H."/>
            <person name="Glass J.I."/>
            <person name="Rusch D."/>
            <person name="Podicherti R."/>
            <person name="Tsui H.-C.T."/>
            <person name="Winkler M.E."/>
        </authorList>
    </citation>
    <scope>NUCLEOTIDE SEQUENCE</scope>
</reference>
<dbReference type="InterPro" id="IPR036249">
    <property type="entry name" value="Thioredoxin-like_sf"/>
</dbReference>
<dbReference type="PANTHER" id="PTHR35891:SF2">
    <property type="entry name" value="THIOL:DISULFIDE INTERCHANGE PROTEIN DSBA"/>
    <property type="match status" value="1"/>
</dbReference>
<feature type="domain" description="DSBA-like thioredoxin" evidence="1">
    <location>
        <begin position="13"/>
        <end position="106"/>
    </location>
</feature>
<organism evidence="2">
    <name type="scientific">marine metagenome</name>
    <dbReference type="NCBI Taxonomy" id="408172"/>
    <lineage>
        <taxon>unclassified sequences</taxon>
        <taxon>metagenomes</taxon>
        <taxon>ecological metagenomes</taxon>
    </lineage>
</organism>
<dbReference type="InterPro" id="IPR001853">
    <property type="entry name" value="DSBA-like_thioredoxin_dom"/>
</dbReference>
<evidence type="ECO:0000259" key="1">
    <source>
        <dbReference type="Pfam" id="PF01323"/>
    </source>
</evidence>
<evidence type="ECO:0000313" key="2">
    <source>
        <dbReference type="EMBL" id="SVC43043.1"/>
    </source>
</evidence>
<dbReference type="PANTHER" id="PTHR35891">
    <property type="entry name" value="THIOL:DISULFIDE INTERCHANGE PROTEIN DSBA"/>
    <property type="match status" value="1"/>
</dbReference>